<feature type="domain" description="Aminoglycoside phosphotransferase" evidence="1">
    <location>
        <begin position="22"/>
        <end position="228"/>
    </location>
</feature>
<dbReference type="GO" id="GO:0004413">
    <property type="term" value="F:homoserine kinase activity"/>
    <property type="evidence" value="ECO:0007669"/>
    <property type="project" value="UniProtKB-EC"/>
</dbReference>
<dbReference type="InterPro" id="IPR011009">
    <property type="entry name" value="Kinase-like_dom_sf"/>
</dbReference>
<dbReference type="EMBL" id="JAVDYB010000001">
    <property type="protein sequence ID" value="MDR7276237.1"/>
    <property type="molecule type" value="Genomic_DNA"/>
</dbReference>
<proteinExistence type="predicted"/>
<gene>
    <name evidence="2" type="ORF">J2S41_003015</name>
</gene>
<name>A0AAE4C9V9_9ACTN</name>
<protein>
    <submittedName>
        <fullName evidence="2">Homoserine kinase type II</fullName>
        <ecNumber evidence="2">2.7.1.39</ecNumber>
    </submittedName>
</protein>
<dbReference type="RefSeq" id="WP_310368227.1">
    <property type="nucleotide sequence ID" value="NZ_JAVDYB010000001.1"/>
</dbReference>
<accession>A0AAE4C9V9</accession>
<keyword evidence="3" id="KW-1185">Reference proteome</keyword>
<keyword evidence="2" id="KW-0418">Kinase</keyword>
<dbReference type="Pfam" id="PF01636">
    <property type="entry name" value="APH"/>
    <property type="match status" value="1"/>
</dbReference>
<dbReference type="Gene3D" id="3.90.1200.10">
    <property type="match status" value="1"/>
</dbReference>
<dbReference type="InterPro" id="IPR002575">
    <property type="entry name" value="Aminoglycoside_PTrfase"/>
</dbReference>
<organism evidence="2 3">
    <name type="scientific">Catenuloplanes atrovinosus</name>
    <dbReference type="NCBI Taxonomy" id="137266"/>
    <lineage>
        <taxon>Bacteria</taxon>
        <taxon>Bacillati</taxon>
        <taxon>Actinomycetota</taxon>
        <taxon>Actinomycetes</taxon>
        <taxon>Micromonosporales</taxon>
        <taxon>Micromonosporaceae</taxon>
        <taxon>Catenuloplanes</taxon>
    </lineage>
</organism>
<evidence type="ECO:0000313" key="2">
    <source>
        <dbReference type="EMBL" id="MDR7276237.1"/>
    </source>
</evidence>
<keyword evidence="2" id="KW-0808">Transferase</keyword>
<sequence length="288" mass="31134">MIGDVRLRTRLAEAWGLTGATVEVHNGGINSATWFVADRGERWVAKAVAPGARRSFAGGLTVATALDAAGIPAGAPVPARDGDLVVDVDGIPLALLTWVDGEEADDRRLIGTTLGRVHRTLRDVPMPDAERFHWVDPRADHLGLRPWVRPAVSAAVEAYDRLGPETLTWGLLHTDPNPDAFRVDRARGVCGVIDWSVAMTGPLLYDLASAVMYAGGPEHARDLIESYHAERVVPRAEVDRALGTMLRFRWAVQADYFARRIAGDDLTGGADNERGLADAGAWFSAFGR</sequence>
<dbReference type="Proteomes" id="UP001183643">
    <property type="component" value="Unassembled WGS sequence"/>
</dbReference>
<dbReference type="EC" id="2.7.1.39" evidence="2"/>
<dbReference type="SUPFAM" id="SSF56112">
    <property type="entry name" value="Protein kinase-like (PK-like)"/>
    <property type="match status" value="1"/>
</dbReference>
<evidence type="ECO:0000313" key="3">
    <source>
        <dbReference type="Proteomes" id="UP001183643"/>
    </source>
</evidence>
<reference evidence="2" key="1">
    <citation type="submission" date="2023-07" db="EMBL/GenBank/DDBJ databases">
        <title>Sequencing the genomes of 1000 actinobacteria strains.</title>
        <authorList>
            <person name="Klenk H.-P."/>
        </authorList>
    </citation>
    <scope>NUCLEOTIDE SEQUENCE</scope>
    <source>
        <strain evidence="2">DSM 44707</strain>
    </source>
</reference>
<comment type="caution">
    <text evidence="2">The sequence shown here is derived from an EMBL/GenBank/DDBJ whole genome shotgun (WGS) entry which is preliminary data.</text>
</comment>
<dbReference type="AlphaFoldDB" id="A0AAE4C9V9"/>
<dbReference type="Gene3D" id="3.30.200.20">
    <property type="entry name" value="Phosphorylase Kinase, domain 1"/>
    <property type="match status" value="1"/>
</dbReference>
<evidence type="ECO:0000259" key="1">
    <source>
        <dbReference type="Pfam" id="PF01636"/>
    </source>
</evidence>